<reference evidence="2 3" key="1">
    <citation type="submission" date="2016-03" db="EMBL/GenBank/DDBJ databases">
        <title>Fine-scale spatial genetic structure of a fungal parasite of coffee scale insects.</title>
        <authorList>
            <person name="Jackson D."/>
            <person name="Zemenick K.A."/>
            <person name="Malloure B."/>
            <person name="Quandt C.A."/>
            <person name="James T.Y."/>
        </authorList>
    </citation>
    <scope>NUCLEOTIDE SEQUENCE [LARGE SCALE GENOMIC DNA]</scope>
    <source>
        <strain evidence="2 3">UM487</strain>
    </source>
</reference>
<feature type="compositionally biased region" description="Basic and acidic residues" evidence="1">
    <location>
        <begin position="126"/>
        <end position="136"/>
    </location>
</feature>
<comment type="caution">
    <text evidence="2">The sequence shown here is derived from an EMBL/GenBank/DDBJ whole genome shotgun (WGS) entry which is preliminary data.</text>
</comment>
<sequence length="136" mass="15610">MDTMRVLDQHIDRSLWPIEAAEAAKYQFIWTATTPRSHRNEADRSRRRPSEHRLTSVLSEPRAYQKGGAVARNGSGLLQACWRSVKAPRKQTKKLLTKDKIAAGDKPQWQDGERRWSETTLVEKPSSLEERKGAEK</sequence>
<evidence type="ECO:0000313" key="2">
    <source>
        <dbReference type="EMBL" id="OAQ95987.1"/>
    </source>
</evidence>
<organism evidence="2 3">
    <name type="scientific">Cordyceps confragosa</name>
    <name type="common">Lecanicillium lecanii</name>
    <dbReference type="NCBI Taxonomy" id="2714763"/>
    <lineage>
        <taxon>Eukaryota</taxon>
        <taxon>Fungi</taxon>
        <taxon>Dikarya</taxon>
        <taxon>Ascomycota</taxon>
        <taxon>Pezizomycotina</taxon>
        <taxon>Sordariomycetes</taxon>
        <taxon>Hypocreomycetidae</taxon>
        <taxon>Hypocreales</taxon>
        <taxon>Cordycipitaceae</taxon>
        <taxon>Akanthomyces</taxon>
    </lineage>
</organism>
<evidence type="ECO:0000313" key="3">
    <source>
        <dbReference type="Proteomes" id="UP000243081"/>
    </source>
</evidence>
<gene>
    <name evidence="2" type="ORF">LLEC1_01657</name>
</gene>
<evidence type="ECO:0000256" key="1">
    <source>
        <dbReference type="SAM" id="MobiDB-lite"/>
    </source>
</evidence>
<feature type="region of interest" description="Disordered" evidence="1">
    <location>
        <begin position="33"/>
        <end position="68"/>
    </location>
</feature>
<dbReference type="AlphaFoldDB" id="A0A179HZW7"/>
<proteinExistence type="predicted"/>
<dbReference type="OrthoDB" id="4869202at2759"/>
<feature type="region of interest" description="Disordered" evidence="1">
    <location>
        <begin position="98"/>
        <end position="136"/>
    </location>
</feature>
<name>A0A179HZW7_CORDF</name>
<keyword evidence="3" id="KW-1185">Reference proteome</keyword>
<dbReference type="OMA" id="RAKENCA"/>
<accession>A0A179HZW7</accession>
<dbReference type="EMBL" id="LUKN01004461">
    <property type="protein sequence ID" value="OAQ95987.1"/>
    <property type="molecule type" value="Genomic_DNA"/>
</dbReference>
<protein>
    <submittedName>
        <fullName evidence="2">Uncharacterized protein</fullName>
    </submittedName>
</protein>
<dbReference type="Proteomes" id="UP000243081">
    <property type="component" value="Unassembled WGS sequence"/>
</dbReference>